<dbReference type="InterPro" id="IPR001647">
    <property type="entry name" value="HTH_TetR"/>
</dbReference>
<dbReference type="Gene3D" id="1.10.357.10">
    <property type="entry name" value="Tetracycline Repressor, domain 2"/>
    <property type="match status" value="1"/>
</dbReference>
<dbReference type="Pfam" id="PF00440">
    <property type="entry name" value="TetR_N"/>
    <property type="match status" value="1"/>
</dbReference>
<comment type="caution">
    <text evidence="5">The sequence shown here is derived from an EMBL/GenBank/DDBJ whole genome shotgun (WGS) entry which is preliminary data.</text>
</comment>
<feature type="region of interest" description="Disordered" evidence="3">
    <location>
        <begin position="282"/>
        <end position="316"/>
    </location>
</feature>
<sequence length="316" mass="34575">MDTAHRVTRQELYELAWTKPMTQLAADFGITGNALAKICDRLLVPHPRRGYWAAADRSRRDPRPPLPPAPPDCEEEILISSRRSTSRREQTRLSLAARREHIAEAAAELVLRDGPNAVNMKAVARAAGVSEALAYRYFPSVVELLAFMARREQALMSEMQQAKMEGLPTYSELAQAATVGFLDYVAKRRGLLQALLSSAELRRTLTSEHRNRMAWAAQASATRMGQENGVPEAIATPGWQILRAAANRAGKLLAGEAIDRETAGRLSSAIMDGARKRLLNLKPDGPVRRLGAAASAEGRPRSSRGPGRVPTPDRAS</sequence>
<dbReference type="PROSITE" id="PS50977">
    <property type="entry name" value="HTH_TETR_2"/>
    <property type="match status" value="1"/>
</dbReference>
<proteinExistence type="predicted"/>
<dbReference type="InterPro" id="IPR009057">
    <property type="entry name" value="Homeodomain-like_sf"/>
</dbReference>
<organism evidence="5 6">
    <name type="scientific">Phenylobacterium koreense</name>
    <dbReference type="NCBI Taxonomy" id="266125"/>
    <lineage>
        <taxon>Bacteria</taxon>
        <taxon>Pseudomonadati</taxon>
        <taxon>Pseudomonadota</taxon>
        <taxon>Alphaproteobacteria</taxon>
        <taxon>Caulobacterales</taxon>
        <taxon>Caulobacteraceae</taxon>
        <taxon>Phenylobacterium</taxon>
    </lineage>
</organism>
<evidence type="ECO:0000313" key="6">
    <source>
        <dbReference type="Proteomes" id="UP001549110"/>
    </source>
</evidence>
<feature type="compositionally biased region" description="Low complexity" evidence="3">
    <location>
        <begin position="291"/>
        <end position="316"/>
    </location>
</feature>
<dbReference type="EMBL" id="JBEPLU010000004">
    <property type="protein sequence ID" value="MET3528569.1"/>
    <property type="molecule type" value="Genomic_DNA"/>
</dbReference>
<evidence type="ECO:0000256" key="3">
    <source>
        <dbReference type="SAM" id="MobiDB-lite"/>
    </source>
</evidence>
<keyword evidence="6" id="KW-1185">Reference proteome</keyword>
<evidence type="ECO:0000256" key="1">
    <source>
        <dbReference type="ARBA" id="ARBA00023125"/>
    </source>
</evidence>
<evidence type="ECO:0000313" key="5">
    <source>
        <dbReference type="EMBL" id="MET3528569.1"/>
    </source>
</evidence>
<feature type="region of interest" description="Disordered" evidence="3">
    <location>
        <begin position="53"/>
        <end position="73"/>
    </location>
</feature>
<reference evidence="5 6" key="1">
    <citation type="submission" date="2024-06" db="EMBL/GenBank/DDBJ databases">
        <title>Genomic Encyclopedia of Type Strains, Phase IV (KMG-IV): sequencing the most valuable type-strain genomes for metagenomic binning, comparative biology and taxonomic classification.</title>
        <authorList>
            <person name="Goeker M."/>
        </authorList>
    </citation>
    <scope>NUCLEOTIDE SEQUENCE [LARGE SCALE GENOMIC DNA]</scope>
    <source>
        <strain evidence="5 6">DSM 17809</strain>
    </source>
</reference>
<dbReference type="Proteomes" id="UP001549110">
    <property type="component" value="Unassembled WGS sequence"/>
</dbReference>
<gene>
    <name evidence="5" type="ORF">ABID41_003711</name>
</gene>
<protein>
    <submittedName>
        <fullName evidence="5">AcrR family transcriptional regulator</fullName>
    </submittedName>
</protein>
<feature type="domain" description="HTH tetR-type" evidence="4">
    <location>
        <begin position="96"/>
        <end position="156"/>
    </location>
</feature>
<accession>A0ABV2ENC8</accession>
<dbReference type="SUPFAM" id="SSF46689">
    <property type="entry name" value="Homeodomain-like"/>
    <property type="match status" value="1"/>
</dbReference>
<name>A0ABV2ENC8_9CAUL</name>
<evidence type="ECO:0000256" key="2">
    <source>
        <dbReference type="PROSITE-ProRule" id="PRU00335"/>
    </source>
</evidence>
<dbReference type="RefSeq" id="WP_354298442.1">
    <property type="nucleotide sequence ID" value="NZ_JBEPLU010000004.1"/>
</dbReference>
<keyword evidence="1 2" id="KW-0238">DNA-binding</keyword>
<feature type="DNA-binding region" description="H-T-H motif" evidence="2">
    <location>
        <begin position="119"/>
        <end position="138"/>
    </location>
</feature>
<evidence type="ECO:0000259" key="4">
    <source>
        <dbReference type="PROSITE" id="PS50977"/>
    </source>
</evidence>